<gene>
    <name evidence="8" type="ORF">OLC1_LOCUS9758</name>
</gene>
<evidence type="ECO:0000259" key="6">
    <source>
        <dbReference type="Pfam" id="PF00891"/>
    </source>
</evidence>
<evidence type="ECO:0000313" key="8">
    <source>
        <dbReference type="EMBL" id="CAI9099813.1"/>
    </source>
</evidence>
<evidence type="ECO:0000256" key="2">
    <source>
        <dbReference type="ARBA" id="ARBA00022679"/>
    </source>
</evidence>
<protein>
    <submittedName>
        <fullName evidence="8">OLC1v1036692C1</fullName>
    </submittedName>
</protein>
<dbReference type="SUPFAM" id="SSF53335">
    <property type="entry name" value="S-adenosyl-L-methionine-dependent methyltransferases"/>
    <property type="match status" value="1"/>
</dbReference>
<feature type="domain" description="O-methyltransferase C-terminal" evidence="6">
    <location>
        <begin position="142"/>
        <end position="348"/>
    </location>
</feature>
<dbReference type="InterPro" id="IPR012967">
    <property type="entry name" value="COMT_dimerisation"/>
</dbReference>
<keyword evidence="2" id="KW-0808">Transferase</keyword>
<dbReference type="InterPro" id="IPR036390">
    <property type="entry name" value="WH_DNA-bd_sf"/>
</dbReference>
<dbReference type="GO" id="GO:0008171">
    <property type="term" value="F:O-methyltransferase activity"/>
    <property type="evidence" value="ECO:0007669"/>
    <property type="project" value="InterPro"/>
</dbReference>
<reference evidence="8" key="1">
    <citation type="submission" date="2023-03" db="EMBL/GenBank/DDBJ databases">
        <authorList>
            <person name="Julca I."/>
        </authorList>
    </citation>
    <scope>NUCLEOTIDE SEQUENCE</scope>
</reference>
<organism evidence="8 9">
    <name type="scientific">Oldenlandia corymbosa var. corymbosa</name>
    <dbReference type="NCBI Taxonomy" id="529605"/>
    <lineage>
        <taxon>Eukaryota</taxon>
        <taxon>Viridiplantae</taxon>
        <taxon>Streptophyta</taxon>
        <taxon>Embryophyta</taxon>
        <taxon>Tracheophyta</taxon>
        <taxon>Spermatophyta</taxon>
        <taxon>Magnoliopsida</taxon>
        <taxon>eudicotyledons</taxon>
        <taxon>Gunneridae</taxon>
        <taxon>Pentapetalae</taxon>
        <taxon>asterids</taxon>
        <taxon>lamiids</taxon>
        <taxon>Gentianales</taxon>
        <taxon>Rubiaceae</taxon>
        <taxon>Rubioideae</taxon>
        <taxon>Spermacoceae</taxon>
        <taxon>Hedyotis-Oldenlandia complex</taxon>
        <taxon>Oldenlandia</taxon>
    </lineage>
</organism>
<evidence type="ECO:0000256" key="1">
    <source>
        <dbReference type="ARBA" id="ARBA00022603"/>
    </source>
</evidence>
<keyword evidence="3" id="KW-0949">S-adenosyl-L-methionine</keyword>
<sequence length="368" mass="40775">MSTLNTMDEASKLELLQGQAEIWKQTFSFANSMALKCAVELRIPDILHSQNRPLSLDEIASKINKSSSPNTSYLHRIMRLLVHNKIFTSTTTTSPDSGAGDGASITLYGPTAASRWLVRDSNELSLAPFLLMENHPLLLSPWHQFSACVRDGGNAFEMANGAEIWDLAAQNPKFNQLFNDGMACTAKITMHAILSEFGSKNNGFEGLESLVDVGGGIGQTIADFVKKYPQIKGINFDLPHVIATAPEHPGVSHVGGDMFKEIPSAQAVFMKWILHDWSDEECVKILKNCRNAIPEKNGKIFIVDVVLKPDDELFGTSRLAFDLVMIAHTRGMERTESEWKKLLEKGGFPRYKITDIPTFCSIIEAYPN</sequence>
<dbReference type="Pfam" id="PF08100">
    <property type="entry name" value="Dimerisation"/>
    <property type="match status" value="1"/>
</dbReference>
<dbReference type="PROSITE" id="PS51683">
    <property type="entry name" value="SAM_OMT_II"/>
    <property type="match status" value="1"/>
</dbReference>
<dbReference type="GO" id="GO:0032259">
    <property type="term" value="P:methylation"/>
    <property type="evidence" value="ECO:0007669"/>
    <property type="project" value="UniProtKB-KW"/>
</dbReference>
<name>A0AAV1CXF0_OLDCO</name>
<dbReference type="PANTHER" id="PTHR11746">
    <property type="entry name" value="O-METHYLTRANSFERASE"/>
    <property type="match status" value="1"/>
</dbReference>
<keyword evidence="9" id="KW-1185">Reference proteome</keyword>
<dbReference type="Proteomes" id="UP001161247">
    <property type="component" value="Chromosome 3"/>
</dbReference>
<dbReference type="InterPro" id="IPR036388">
    <property type="entry name" value="WH-like_DNA-bd_sf"/>
</dbReference>
<dbReference type="FunFam" id="3.40.50.150:FF:000294">
    <property type="entry name" value="O-methyltransferase family protein"/>
    <property type="match status" value="1"/>
</dbReference>
<dbReference type="PIRSF" id="PIRSF005739">
    <property type="entry name" value="O-mtase"/>
    <property type="match status" value="1"/>
</dbReference>
<evidence type="ECO:0000256" key="3">
    <source>
        <dbReference type="ARBA" id="ARBA00022691"/>
    </source>
</evidence>
<evidence type="ECO:0000256" key="4">
    <source>
        <dbReference type="ARBA" id="ARBA00034481"/>
    </source>
</evidence>
<feature type="domain" description="O-methyltransferase dimerisation" evidence="7">
    <location>
        <begin position="23"/>
        <end position="119"/>
    </location>
</feature>
<keyword evidence="1" id="KW-0489">Methyltransferase</keyword>
<evidence type="ECO:0000259" key="7">
    <source>
        <dbReference type="Pfam" id="PF08100"/>
    </source>
</evidence>
<feature type="active site" description="Proton acceptor" evidence="5">
    <location>
        <position position="275"/>
    </location>
</feature>
<dbReference type="SUPFAM" id="SSF46785">
    <property type="entry name" value="Winged helix' DNA-binding domain"/>
    <property type="match status" value="1"/>
</dbReference>
<dbReference type="GO" id="GO:0046983">
    <property type="term" value="F:protein dimerization activity"/>
    <property type="evidence" value="ECO:0007669"/>
    <property type="project" value="InterPro"/>
</dbReference>
<proteinExistence type="inferred from homology"/>
<evidence type="ECO:0000256" key="5">
    <source>
        <dbReference type="PIRSR" id="PIRSR005739-1"/>
    </source>
</evidence>
<dbReference type="EMBL" id="OX459120">
    <property type="protein sequence ID" value="CAI9099813.1"/>
    <property type="molecule type" value="Genomic_DNA"/>
</dbReference>
<dbReference type="AlphaFoldDB" id="A0AAV1CXF0"/>
<accession>A0AAV1CXF0</accession>
<dbReference type="Gene3D" id="1.10.10.10">
    <property type="entry name" value="Winged helix-like DNA-binding domain superfamily/Winged helix DNA-binding domain"/>
    <property type="match status" value="1"/>
</dbReference>
<dbReference type="InterPro" id="IPR001077">
    <property type="entry name" value="COMT_C"/>
</dbReference>
<dbReference type="Gene3D" id="3.40.50.150">
    <property type="entry name" value="Vaccinia Virus protein VP39"/>
    <property type="match status" value="1"/>
</dbReference>
<dbReference type="Pfam" id="PF00891">
    <property type="entry name" value="Methyltransf_2"/>
    <property type="match status" value="1"/>
</dbReference>
<evidence type="ECO:0000313" key="9">
    <source>
        <dbReference type="Proteomes" id="UP001161247"/>
    </source>
</evidence>
<comment type="similarity">
    <text evidence="4">Belongs to the class I-like SAM-binding methyltransferase superfamily. Cation-independent O-methyltransferase family. COMT subfamily.</text>
</comment>
<dbReference type="InterPro" id="IPR016461">
    <property type="entry name" value="COMT-like"/>
</dbReference>
<dbReference type="InterPro" id="IPR029063">
    <property type="entry name" value="SAM-dependent_MTases_sf"/>
</dbReference>